<dbReference type="FunFam" id="3.90.79.10:FF:000003">
    <property type="entry name" value="M7GpppN-mRNA hydrolase isoform 2"/>
    <property type="match status" value="1"/>
</dbReference>
<dbReference type="InterPro" id="IPR000086">
    <property type="entry name" value="NUDIX_hydrolase_dom"/>
</dbReference>
<feature type="compositionally biased region" description="Basic and acidic residues" evidence="9">
    <location>
        <begin position="576"/>
        <end position="587"/>
    </location>
</feature>
<evidence type="ECO:0000256" key="8">
    <source>
        <dbReference type="ARBA" id="ARBA00023211"/>
    </source>
</evidence>
<feature type="region of interest" description="Disordered" evidence="9">
    <location>
        <begin position="646"/>
        <end position="701"/>
    </location>
</feature>
<dbReference type="GO" id="GO:0000184">
    <property type="term" value="P:nuclear-transcribed mRNA catabolic process, nonsense-mediated decay"/>
    <property type="evidence" value="ECO:0007669"/>
    <property type="project" value="InterPro"/>
</dbReference>
<feature type="compositionally biased region" description="Low complexity" evidence="9">
    <location>
        <begin position="967"/>
        <end position="998"/>
    </location>
</feature>
<dbReference type="GO" id="GO:0000932">
    <property type="term" value="C:P-body"/>
    <property type="evidence" value="ECO:0007669"/>
    <property type="project" value="TreeGrafter"/>
</dbReference>
<evidence type="ECO:0000313" key="11">
    <source>
        <dbReference type="EMBL" id="ORY82954.1"/>
    </source>
</evidence>
<evidence type="ECO:0000256" key="2">
    <source>
        <dbReference type="ARBA" id="ARBA00004496"/>
    </source>
</evidence>
<feature type="compositionally biased region" description="Pro residues" evidence="9">
    <location>
        <begin position="517"/>
        <end position="526"/>
    </location>
</feature>
<feature type="compositionally biased region" description="Basic and acidic residues" evidence="9">
    <location>
        <begin position="422"/>
        <end position="437"/>
    </location>
</feature>
<feature type="region of interest" description="Disordered" evidence="9">
    <location>
        <begin position="816"/>
        <end position="938"/>
    </location>
</feature>
<dbReference type="GO" id="GO:0140933">
    <property type="term" value="F:5'-(N(7)-methylguanosine 5'-triphospho)-[mRNA] hydrolase activity"/>
    <property type="evidence" value="ECO:0007669"/>
    <property type="project" value="InterPro"/>
</dbReference>
<dbReference type="EMBL" id="MCGR01000020">
    <property type="protein sequence ID" value="ORY82954.1"/>
    <property type="molecule type" value="Genomic_DNA"/>
</dbReference>
<keyword evidence="6" id="KW-0378">Hydrolase</keyword>
<comment type="caution">
    <text evidence="11">The sequence shown here is derived from an EMBL/GenBank/DDBJ whole genome shotgun (WGS) entry which is preliminary data.</text>
</comment>
<dbReference type="InterPro" id="IPR036189">
    <property type="entry name" value="DCP2_BoxA_sf"/>
</dbReference>
<keyword evidence="12" id="KW-1185">Reference proteome</keyword>
<dbReference type="PANTHER" id="PTHR23114">
    <property type="entry name" value="M7GPPPN-MRNA HYDROLASE"/>
    <property type="match status" value="1"/>
</dbReference>
<feature type="compositionally biased region" description="Polar residues" evidence="9">
    <location>
        <begin position="316"/>
        <end position="334"/>
    </location>
</feature>
<feature type="compositionally biased region" description="Pro residues" evidence="9">
    <location>
        <begin position="894"/>
        <end position="910"/>
    </location>
</feature>
<dbReference type="SMART" id="SM01125">
    <property type="entry name" value="DCP2"/>
    <property type="match status" value="1"/>
</dbReference>
<dbReference type="PROSITE" id="PS51462">
    <property type="entry name" value="NUDIX"/>
    <property type="match status" value="1"/>
</dbReference>
<evidence type="ECO:0000256" key="1">
    <source>
        <dbReference type="ARBA" id="ARBA00001936"/>
    </source>
</evidence>
<evidence type="ECO:0000259" key="10">
    <source>
        <dbReference type="PROSITE" id="PS51462"/>
    </source>
</evidence>
<feature type="compositionally biased region" description="Pro residues" evidence="9">
    <location>
        <begin position="1024"/>
        <end position="1045"/>
    </location>
</feature>
<feature type="compositionally biased region" description="Low complexity" evidence="9">
    <location>
        <begin position="816"/>
        <end position="833"/>
    </location>
</feature>
<feature type="region of interest" description="Disordered" evidence="9">
    <location>
        <begin position="397"/>
        <end position="455"/>
    </location>
</feature>
<keyword evidence="8" id="KW-0464">Manganese</keyword>
<proteinExistence type="inferred from homology"/>
<keyword evidence="7" id="KW-0694">RNA-binding</keyword>
<feature type="region of interest" description="Disordered" evidence="9">
    <location>
        <begin position="287"/>
        <end position="364"/>
    </location>
</feature>
<dbReference type="SUPFAM" id="SSF55811">
    <property type="entry name" value="Nudix"/>
    <property type="match status" value="1"/>
</dbReference>
<dbReference type="InterPro" id="IPR015797">
    <property type="entry name" value="NUDIX_hydrolase-like_dom_sf"/>
</dbReference>
<dbReference type="InterPro" id="IPR007722">
    <property type="entry name" value="DCP2_BoxA"/>
</dbReference>
<evidence type="ECO:0000256" key="7">
    <source>
        <dbReference type="ARBA" id="ARBA00022884"/>
    </source>
</evidence>
<dbReference type="Gene3D" id="1.10.10.1050">
    <property type="entry name" value="Dcp2, box A domain"/>
    <property type="match status" value="1"/>
</dbReference>
<dbReference type="PANTHER" id="PTHR23114:SF17">
    <property type="entry name" value="M7GPPPN-MRNA HYDROLASE"/>
    <property type="match status" value="1"/>
</dbReference>
<evidence type="ECO:0000256" key="9">
    <source>
        <dbReference type="SAM" id="MobiDB-lite"/>
    </source>
</evidence>
<dbReference type="SUPFAM" id="SSF140586">
    <property type="entry name" value="Dcp2 domain-like"/>
    <property type="match status" value="1"/>
</dbReference>
<dbReference type="PROSITE" id="PS00893">
    <property type="entry name" value="NUDIX_BOX"/>
    <property type="match status" value="1"/>
</dbReference>
<accession>A0A1Y2FHU9</accession>
<feature type="region of interest" description="Disordered" evidence="9">
    <location>
        <begin position="485"/>
        <end position="587"/>
    </location>
</feature>
<dbReference type="InParanoid" id="A0A1Y2FHU9"/>
<dbReference type="GO" id="GO:0030145">
    <property type="term" value="F:manganese ion binding"/>
    <property type="evidence" value="ECO:0007669"/>
    <property type="project" value="InterPro"/>
</dbReference>
<keyword evidence="4" id="KW-0963">Cytoplasm</keyword>
<feature type="compositionally biased region" description="Pro residues" evidence="9">
    <location>
        <begin position="999"/>
        <end position="1015"/>
    </location>
</feature>
<dbReference type="InterPro" id="IPR020084">
    <property type="entry name" value="NUDIX_hydrolase_CS"/>
</dbReference>
<dbReference type="Proteomes" id="UP000193467">
    <property type="component" value="Unassembled WGS sequence"/>
</dbReference>
<feature type="domain" description="Nudix hydrolase" evidence="10">
    <location>
        <begin position="114"/>
        <end position="259"/>
    </location>
</feature>
<evidence type="ECO:0000256" key="3">
    <source>
        <dbReference type="ARBA" id="ARBA00005279"/>
    </source>
</evidence>
<protein>
    <recommendedName>
        <fullName evidence="10">Nudix hydrolase domain-containing protein</fullName>
    </recommendedName>
</protein>
<feature type="compositionally biased region" description="Polar residues" evidence="9">
    <location>
        <begin position="680"/>
        <end position="695"/>
    </location>
</feature>
<comment type="similarity">
    <text evidence="3">Belongs to the Nudix hydrolase family. DCP2 subfamily.</text>
</comment>
<feature type="compositionally biased region" description="Basic and acidic residues" evidence="9">
    <location>
        <begin position="777"/>
        <end position="786"/>
    </location>
</feature>
<organism evidence="11 12">
    <name type="scientific">Leucosporidium creatinivorum</name>
    <dbReference type="NCBI Taxonomy" id="106004"/>
    <lineage>
        <taxon>Eukaryota</taxon>
        <taxon>Fungi</taxon>
        <taxon>Dikarya</taxon>
        <taxon>Basidiomycota</taxon>
        <taxon>Pucciniomycotina</taxon>
        <taxon>Microbotryomycetes</taxon>
        <taxon>Leucosporidiales</taxon>
        <taxon>Leucosporidium</taxon>
    </lineage>
</organism>
<evidence type="ECO:0000256" key="4">
    <source>
        <dbReference type="ARBA" id="ARBA00022490"/>
    </source>
</evidence>
<feature type="compositionally biased region" description="Pro residues" evidence="9">
    <location>
        <begin position="957"/>
        <end position="966"/>
    </location>
</feature>
<name>A0A1Y2FHU9_9BASI</name>
<dbReference type="Gene3D" id="3.90.79.10">
    <property type="entry name" value="Nucleoside Triphosphate Pyrophosphohydrolase"/>
    <property type="match status" value="1"/>
</dbReference>
<dbReference type="Pfam" id="PF00293">
    <property type="entry name" value="NUDIX"/>
    <property type="match status" value="1"/>
</dbReference>
<dbReference type="STRING" id="106004.A0A1Y2FHU9"/>
<feature type="region of interest" description="Disordered" evidence="9">
    <location>
        <begin position="764"/>
        <end position="792"/>
    </location>
</feature>
<feature type="compositionally biased region" description="Pro residues" evidence="9">
    <location>
        <begin position="860"/>
        <end position="870"/>
    </location>
</feature>
<dbReference type="OrthoDB" id="18996at2759"/>
<dbReference type="GO" id="GO:0003723">
    <property type="term" value="F:RNA binding"/>
    <property type="evidence" value="ECO:0007669"/>
    <property type="project" value="UniProtKB-KW"/>
</dbReference>
<feature type="compositionally biased region" description="Basic and acidic residues" evidence="9">
    <location>
        <begin position="654"/>
        <end position="679"/>
    </location>
</feature>
<keyword evidence="5" id="KW-0479">Metal-binding</keyword>
<dbReference type="Pfam" id="PF05026">
    <property type="entry name" value="DCP2"/>
    <property type="match status" value="1"/>
</dbReference>
<feature type="region of interest" description="Disordered" evidence="9">
    <location>
        <begin position="599"/>
        <end position="619"/>
    </location>
</feature>
<dbReference type="AlphaFoldDB" id="A0A1Y2FHU9"/>
<evidence type="ECO:0000256" key="6">
    <source>
        <dbReference type="ARBA" id="ARBA00022801"/>
    </source>
</evidence>
<evidence type="ECO:0000313" key="12">
    <source>
        <dbReference type="Proteomes" id="UP000193467"/>
    </source>
</evidence>
<dbReference type="InterPro" id="IPR044099">
    <property type="entry name" value="Dcp2_NUDIX"/>
</dbReference>
<dbReference type="GO" id="GO:0000290">
    <property type="term" value="P:deadenylation-dependent decapping of nuclear-transcribed mRNA"/>
    <property type="evidence" value="ECO:0007669"/>
    <property type="project" value="InterPro"/>
</dbReference>
<gene>
    <name evidence="11" type="ORF">BCR35DRAFT_303610</name>
</gene>
<reference evidence="11 12" key="1">
    <citation type="submission" date="2016-07" db="EMBL/GenBank/DDBJ databases">
        <title>Pervasive Adenine N6-methylation of Active Genes in Fungi.</title>
        <authorList>
            <consortium name="DOE Joint Genome Institute"/>
            <person name="Mondo S.J."/>
            <person name="Dannebaum R.O."/>
            <person name="Kuo R.C."/>
            <person name="Labutti K."/>
            <person name="Haridas S."/>
            <person name="Kuo A."/>
            <person name="Salamov A."/>
            <person name="Ahrendt S.R."/>
            <person name="Lipzen A."/>
            <person name="Sullivan W."/>
            <person name="Andreopoulos W.B."/>
            <person name="Clum A."/>
            <person name="Lindquist E."/>
            <person name="Daum C."/>
            <person name="Ramamoorthy G.K."/>
            <person name="Gryganskyi A."/>
            <person name="Culley D."/>
            <person name="Magnuson J.K."/>
            <person name="James T.Y."/>
            <person name="O'Malley M.A."/>
            <person name="Stajich J.E."/>
            <person name="Spatafora J.W."/>
            <person name="Visel A."/>
            <person name="Grigoriev I.V."/>
        </authorList>
    </citation>
    <scope>NUCLEOTIDE SEQUENCE [LARGE SCALE GENOMIC DNA]</scope>
    <source>
        <strain evidence="11 12">62-1032</strain>
    </source>
</reference>
<comment type="cofactor">
    <cofactor evidence="1">
        <name>Mn(2+)</name>
        <dbReference type="ChEBI" id="CHEBI:29035"/>
    </cofactor>
</comment>
<sequence length="1068" mass="115511">MSAFSPPTYSSQLPLQQSSFSSLTLEHTLEDLCARFIVNLPAEELESMDRVCFQIEQAHWYYEDFIRPAAINPSLLPSYGLKAFSLLMFRSCPLLHDLIPNHPQIWTSFMAYKERVPVCGAILISEFWDKVLLVKGWQKGSSWSFPRGKINKEEPEGLCAIREVLEETGYDLSSSFPLSQLQHGWVEEEGAERIPYYVELVIKEQKIRLYFIPGVEEDTYFETRTRKEISKIDWFKLSDLPTWSRDKKGKNKINAPGTGAQKQAKFYMVTPFISHLKLWIERNKPKNLRPRNNAHLNGQHHPRPVNPTPHAGLTHALSSSHQLPPHLNSNSNLHFDSDLDRSGSSVGSTEEETDGDGGFEGYGADGRRRLQQFETKEEGTEALKAFFFGGGEPASAVEGGFSSAEGEISGSGTLYDYPTPLDTHDSLHSPDLPDPRNHLARNNDVVVGAGGTPPQVAYERQSSFVQPRPKPTPQHTSTLLALLTDKNPVASPPPAKAPRRSSRHSKEQSPSSLSHPPMQPPPPPTGPTDGGSLLSILRGGPQPSSYPSPPAAPSILFADSAPPPEAAGFGTTHVLTEAERGDSEREEKKMALMRALFSVANSSRTPPPPSSARATPAGVGMAKEEVRALFQGKPLEVDGLGAREVDENGWPLPHHPERRNDDPSFRLELDGLRRRHEESFTSPSGSAFSPTTEHATPTAERWRVEALEQDHSLPADGGVGGGQNGLLGGYAGYGRLPFPGEQSPLPAQAVAGLAQRVSEVHLGGGGAIESDLSSRSSGEEGRREPGRAAASASLLSILNKPVNKSTVNLGLHKQPSFSSASAAGMSSSAYSHSPHNDEYSQQSSAVQLPLHAPVQNSPLAPQPPPLPQPPQRQQQPPFACPPISAAYPPSHHQGPPPPPQQPFYSQPPPQLGFHPQQLAFSNGALPPPPQGSGPPQLVPIALPMGYAGVPMGMRGLPFPPPQPGFPPFAGAPQGFAPPQGQGQQGQGFFASPPLQHQQPPFPPPHLQQQQPPFPPQQQLQQGFPPFPPSAQAPLPPPQAGPPPPQQQHSNANQLLGLFNAKPAASRVG</sequence>
<evidence type="ECO:0000256" key="5">
    <source>
        <dbReference type="ARBA" id="ARBA00022723"/>
    </source>
</evidence>
<dbReference type="CDD" id="cd03672">
    <property type="entry name" value="NUDIX_Dcp2p_Nudt20"/>
    <property type="match status" value="1"/>
</dbReference>
<comment type="subcellular location">
    <subcellularLocation>
        <location evidence="2">Cytoplasm</location>
    </subcellularLocation>
</comment>
<feature type="region of interest" description="Disordered" evidence="9">
    <location>
        <begin position="955"/>
        <end position="1068"/>
    </location>
</feature>